<dbReference type="InterPro" id="IPR012312">
    <property type="entry name" value="Hemerythrin-like"/>
</dbReference>
<keyword evidence="3" id="KW-0479">Metal-binding</keyword>
<comment type="caution">
    <text evidence="6">The sequence shown here is derived from an EMBL/GenBank/DDBJ whole genome shotgun (WGS) entry which is preliminary data.</text>
</comment>
<feature type="domain" description="Hemerythrin-like" evidence="5">
    <location>
        <begin position="94"/>
        <end position="240"/>
    </location>
</feature>
<proteinExistence type="predicted"/>
<dbReference type="GO" id="GO:0046872">
    <property type="term" value="F:metal ion binding"/>
    <property type="evidence" value="ECO:0007669"/>
    <property type="project" value="UniProtKB-KW"/>
</dbReference>
<dbReference type="Pfam" id="PF04405">
    <property type="entry name" value="ScdA_N"/>
    <property type="match status" value="1"/>
</dbReference>
<dbReference type="PANTHER" id="PTHR36438:SF1">
    <property type="entry name" value="IRON-SULFUR CLUSTER REPAIR PROTEIN YTFE"/>
    <property type="match status" value="1"/>
</dbReference>
<evidence type="ECO:0000256" key="2">
    <source>
        <dbReference type="ARBA" id="ARBA00022490"/>
    </source>
</evidence>
<evidence type="ECO:0000313" key="6">
    <source>
        <dbReference type="EMBL" id="RQG98863.1"/>
    </source>
</evidence>
<accession>A0A3N6M5K6</accession>
<dbReference type="Pfam" id="PF01814">
    <property type="entry name" value="Hemerythrin"/>
    <property type="match status" value="1"/>
</dbReference>
<dbReference type="InterPro" id="IPR019903">
    <property type="entry name" value="RIC_family"/>
</dbReference>
<protein>
    <submittedName>
        <fullName evidence="6">Iron-sulfur cluster repair di-iron protein</fullName>
    </submittedName>
</protein>
<evidence type="ECO:0000256" key="1">
    <source>
        <dbReference type="ARBA" id="ARBA00004496"/>
    </source>
</evidence>
<name>A0A3N6M5K6_NATCH</name>
<dbReference type="NCBIfam" id="TIGR03652">
    <property type="entry name" value="FeS_repair_RIC"/>
    <property type="match status" value="1"/>
</dbReference>
<organism evidence="6 7">
    <name type="scientific">Natrarchaeobius chitinivorans</name>
    <dbReference type="NCBI Taxonomy" id="1679083"/>
    <lineage>
        <taxon>Archaea</taxon>
        <taxon>Methanobacteriati</taxon>
        <taxon>Methanobacteriota</taxon>
        <taxon>Stenosarchaea group</taxon>
        <taxon>Halobacteria</taxon>
        <taxon>Halobacteriales</taxon>
        <taxon>Natrialbaceae</taxon>
        <taxon>Natrarchaeobius</taxon>
    </lineage>
</organism>
<keyword evidence="4" id="KW-0408">Iron</keyword>
<evidence type="ECO:0000259" key="5">
    <source>
        <dbReference type="Pfam" id="PF01814"/>
    </source>
</evidence>
<reference evidence="6 7" key="1">
    <citation type="submission" date="2018-10" db="EMBL/GenBank/DDBJ databases">
        <title>Natrarchaeobius chitinivorans gen. nov., sp. nov., and Natrarchaeobius haloalkaliphilus sp. nov., alkaliphilic, chitin-utilizing haloarchaea from hypersaline alkaline lakes.</title>
        <authorList>
            <person name="Sorokin D.Y."/>
            <person name="Elcheninov A.G."/>
            <person name="Kostrikina N.A."/>
            <person name="Bale N.J."/>
            <person name="Sinninghe Damste J.S."/>
            <person name="Khijniak T.V."/>
            <person name="Kublanov I.V."/>
            <person name="Toshchakov S.V."/>
        </authorList>
    </citation>
    <scope>NUCLEOTIDE SEQUENCE [LARGE SCALE GENOMIC DNA]</scope>
    <source>
        <strain evidence="6 7">AArcht7</strain>
    </source>
</reference>
<gene>
    <name evidence="6" type="primary">ric</name>
    <name evidence="6" type="ORF">EA472_16390</name>
</gene>
<evidence type="ECO:0000256" key="4">
    <source>
        <dbReference type="ARBA" id="ARBA00023004"/>
    </source>
</evidence>
<dbReference type="AlphaFoldDB" id="A0A3N6M5K6"/>
<sequence length="245" mass="27139">MQSTAIDPDAELATLVETDLAYARAFESLGLDYCCGGDRSLADACDEADLDLEFVLERLERARGDGGVAGELSAENAASRDPDWNSLTELANLIVRDHHGYLRDELPELRALVEKVARVHGESHPELRDLETTVDDLAAELSEHIVDEEVDAFPLIKKVDAGRPLTDAEESRLRGEIDALETDHDETAAALERIVDLTDGYAVPEGACGSYRSMLERLERLERNTHLHVHRENNVLFPRAEALLD</sequence>
<dbReference type="PANTHER" id="PTHR36438">
    <property type="entry name" value="IRON-SULFUR CLUSTER REPAIR PROTEIN YTFE"/>
    <property type="match status" value="1"/>
</dbReference>
<comment type="subcellular location">
    <subcellularLocation>
        <location evidence="1">Cytoplasm</location>
    </subcellularLocation>
</comment>
<dbReference type="Gene3D" id="1.20.120.520">
    <property type="entry name" value="nmb1532 protein domain like"/>
    <property type="match status" value="1"/>
</dbReference>
<dbReference type="EMBL" id="REFZ01000012">
    <property type="protein sequence ID" value="RQG98863.1"/>
    <property type="molecule type" value="Genomic_DNA"/>
</dbReference>
<dbReference type="GO" id="GO:0005737">
    <property type="term" value="C:cytoplasm"/>
    <property type="evidence" value="ECO:0007669"/>
    <property type="project" value="UniProtKB-SubCell"/>
</dbReference>
<keyword evidence="2" id="KW-0963">Cytoplasm</keyword>
<dbReference type="Proteomes" id="UP000281431">
    <property type="component" value="Unassembled WGS sequence"/>
</dbReference>
<evidence type="ECO:0000256" key="3">
    <source>
        <dbReference type="ARBA" id="ARBA00022723"/>
    </source>
</evidence>
<dbReference type="OrthoDB" id="105876at2157"/>
<keyword evidence="7" id="KW-1185">Reference proteome</keyword>
<evidence type="ECO:0000313" key="7">
    <source>
        <dbReference type="Proteomes" id="UP000281431"/>
    </source>
</evidence>